<reference evidence="1" key="2">
    <citation type="submission" date="2016-06" db="EMBL/GenBank/DDBJ databases">
        <title>The genome of a short-lived fish provides insights into sex chromosome evolution and the genetic control of aging.</title>
        <authorList>
            <person name="Reichwald K."/>
            <person name="Felder M."/>
            <person name="Petzold A."/>
            <person name="Koch P."/>
            <person name="Groth M."/>
            <person name="Platzer M."/>
        </authorList>
    </citation>
    <scope>NUCLEOTIDE SEQUENCE</scope>
    <source>
        <tissue evidence="1">Brain</tissue>
    </source>
</reference>
<reference evidence="1" key="1">
    <citation type="submission" date="2016-05" db="EMBL/GenBank/DDBJ databases">
        <authorList>
            <person name="Lavstsen T."/>
            <person name="Jespersen J.S."/>
        </authorList>
    </citation>
    <scope>NUCLEOTIDE SEQUENCE</scope>
    <source>
        <tissue evidence="1">Brain</tissue>
    </source>
</reference>
<evidence type="ECO:0000313" key="1">
    <source>
        <dbReference type="EMBL" id="SBQ87686.1"/>
    </source>
</evidence>
<feature type="non-terminal residue" evidence="1">
    <location>
        <position position="1"/>
    </location>
</feature>
<keyword evidence="1" id="KW-0418">Kinase</keyword>
<accession>A0A1A8HTE6</accession>
<proteinExistence type="predicted"/>
<organism evidence="1">
    <name type="scientific">Nothobranchius kuhntae</name>
    <name type="common">Beira killifish</name>
    <dbReference type="NCBI Taxonomy" id="321403"/>
    <lineage>
        <taxon>Eukaryota</taxon>
        <taxon>Metazoa</taxon>
        <taxon>Chordata</taxon>
        <taxon>Craniata</taxon>
        <taxon>Vertebrata</taxon>
        <taxon>Euteleostomi</taxon>
        <taxon>Actinopterygii</taxon>
        <taxon>Neopterygii</taxon>
        <taxon>Teleostei</taxon>
        <taxon>Neoteleostei</taxon>
        <taxon>Acanthomorphata</taxon>
        <taxon>Ovalentaria</taxon>
        <taxon>Atherinomorphae</taxon>
        <taxon>Cyprinodontiformes</taxon>
        <taxon>Nothobranchiidae</taxon>
        <taxon>Nothobranchius</taxon>
    </lineage>
</organism>
<dbReference type="AlphaFoldDB" id="A0A1A8HTE6"/>
<keyword evidence="1" id="KW-0808">Transferase</keyword>
<sequence>HTHTHTHCLNPFQPTLRMMQFQQRLSDDRLPGIILKHC</sequence>
<gene>
    <name evidence="1" type="primary">MINK1</name>
</gene>
<protein>
    <submittedName>
        <fullName evidence="1">Misshapen-like kinase 1</fullName>
    </submittedName>
</protein>
<dbReference type="EMBL" id="HAED01001841">
    <property type="protein sequence ID" value="SBQ87686.1"/>
    <property type="molecule type" value="Transcribed_RNA"/>
</dbReference>
<dbReference type="GO" id="GO:0016301">
    <property type="term" value="F:kinase activity"/>
    <property type="evidence" value="ECO:0007669"/>
    <property type="project" value="UniProtKB-KW"/>
</dbReference>
<name>A0A1A8HTE6_NOTKU</name>